<sequence length="281" mass="30274">MAMQSRNSSLRNMVKTQYNQQHMGAAYGPYGQMTQAPQAETMRIDDVIVRTVALVAATFVAAILTYSMVADAFTTTALGETVITDQSAFNTAMTLGTIGMVVGLGIMIFSMFKPVTNPFVAFAYAIGQGLLLGGVSAFFETLWPGIVVNALLATILVFGAMLALYKFRILKNSPMFTKVIVGAGIGIFALTMINLVVGMFGMDLGLFAAPGESASALQWIIAIGITLWAAFSFILDFDMIEYSANNGAPKKYAWAGAFGLTAGLIFLYWNLLRLLSYFQSN</sequence>
<evidence type="ECO:0000313" key="3">
    <source>
        <dbReference type="Proteomes" id="UP000198949"/>
    </source>
</evidence>
<keyword evidence="1" id="KW-0472">Membrane</keyword>
<dbReference type="EMBL" id="FNAD01000010">
    <property type="protein sequence ID" value="SDD99309.1"/>
    <property type="molecule type" value="Genomic_DNA"/>
</dbReference>
<feature type="transmembrane region" description="Helical" evidence="1">
    <location>
        <begin position="145"/>
        <end position="167"/>
    </location>
</feature>
<organism evidence="2 3">
    <name type="scientific">Glycomyces harbinensis</name>
    <dbReference type="NCBI Taxonomy" id="58114"/>
    <lineage>
        <taxon>Bacteria</taxon>
        <taxon>Bacillati</taxon>
        <taxon>Actinomycetota</taxon>
        <taxon>Actinomycetes</taxon>
        <taxon>Glycomycetales</taxon>
        <taxon>Glycomycetaceae</taxon>
        <taxon>Glycomyces</taxon>
    </lineage>
</organism>
<dbReference type="AlphaFoldDB" id="A0A1G6Z9E7"/>
<feature type="transmembrane region" description="Helical" evidence="1">
    <location>
        <begin position="89"/>
        <end position="112"/>
    </location>
</feature>
<name>A0A1G6Z9E7_9ACTN</name>
<dbReference type="PANTHER" id="PTHR41282:SF1">
    <property type="entry name" value="CONSERVED TRANSMEMBRANE PROTEIN-RELATED"/>
    <property type="match status" value="1"/>
</dbReference>
<gene>
    <name evidence="2" type="ORF">SAMN05216270_110132</name>
</gene>
<proteinExistence type="predicted"/>
<dbReference type="Proteomes" id="UP000198949">
    <property type="component" value="Unassembled WGS sequence"/>
</dbReference>
<keyword evidence="3" id="KW-1185">Reference proteome</keyword>
<accession>A0A1G6Z9E7</accession>
<dbReference type="Pfam" id="PF12811">
    <property type="entry name" value="BaxI_1"/>
    <property type="match status" value="1"/>
</dbReference>
<dbReference type="InterPro" id="IPR010539">
    <property type="entry name" value="BaxI_1-like"/>
</dbReference>
<reference evidence="3" key="1">
    <citation type="submission" date="2016-10" db="EMBL/GenBank/DDBJ databases">
        <authorList>
            <person name="Varghese N."/>
            <person name="Submissions S."/>
        </authorList>
    </citation>
    <scope>NUCLEOTIDE SEQUENCE [LARGE SCALE GENOMIC DNA]</scope>
    <source>
        <strain evidence="3">CGMCC 4.3516</strain>
    </source>
</reference>
<feature type="transmembrane region" description="Helical" evidence="1">
    <location>
        <begin position="217"/>
        <end position="240"/>
    </location>
</feature>
<evidence type="ECO:0000313" key="2">
    <source>
        <dbReference type="EMBL" id="SDD99309.1"/>
    </source>
</evidence>
<keyword evidence="1" id="KW-1133">Transmembrane helix</keyword>
<keyword evidence="1" id="KW-0812">Transmembrane</keyword>
<feature type="transmembrane region" description="Helical" evidence="1">
    <location>
        <begin position="252"/>
        <end position="271"/>
    </location>
</feature>
<dbReference type="PANTHER" id="PTHR41282">
    <property type="entry name" value="CONSERVED TRANSMEMBRANE PROTEIN-RELATED"/>
    <property type="match status" value="1"/>
</dbReference>
<feature type="transmembrane region" description="Helical" evidence="1">
    <location>
        <begin position="119"/>
        <end position="139"/>
    </location>
</feature>
<evidence type="ECO:0000256" key="1">
    <source>
        <dbReference type="SAM" id="Phobius"/>
    </source>
</evidence>
<feature type="transmembrane region" description="Helical" evidence="1">
    <location>
        <begin position="47"/>
        <end position="69"/>
    </location>
</feature>
<feature type="transmembrane region" description="Helical" evidence="1">
    <location>
        <begin position="179"/>
        <end position="197"/>
    </location>
</feature>
<protein>
    <submittedName>
        <fullName evidence="2">Uncharacterized membrane protein, YccA/Bax inhibitor family</fullName>
    </submittedName>
</protein>
<dbReference type="OrthoDB" id="116480at2"/>
<dbReference type="STRING" id="58114.SAMN05216270_110132"/>